<evidence type="ECO:0000313" key="3">
    <source>
        <dbReference type="EMBL" id="KID83869.1"/>
    </source>
</evidence>
<dbReference type="EMBL" id="AZNH01000051">
    <property type="protein sequence ID" value="KID83869.1"/>
    <property type="molecule type" value="Genomic_DNA"/>
</dbReference>
<dbReference type="AlphaFoldDB" id="A0A0B4HP72"/>
<accession>A0A0B4HP72</accession>
<feature type="region of interest" description="Disordered" evidence="1">
    <location>
        <begin position="1"/>
        <end position="45"/>
    </location>
</feature>
<proteinExistence type="predicted"/>
<protein>
    <submittedName>
        <fullName evidence="2">Uncharacterized protein</fullName>
    </submittedName>
</protein>
<comment type="caution">
    <text evidence="2">The sequence shown here is derived from an EMBL/GenBank/DDBJ whole genome shotgun (WGS) entry which is preliminary data.</text>
</comment>
<reference evidence="2 4" key="1">
    <citation type="journal article" date="2014" name="Proc. Natl. Acad. Sci. U.S.A.">
        <title>Trajectory and genomic determinants of fungal-pathogen speciation and host adaptation.</title>
        <authorList>
            <person name="Hu X."/>
            <person name="Xiao G."/>
            <person name="Zheng P."/>
            <person name="Shang Y."/>
            <person name="Su Y."/>
            <person name="Zhang X."/>
            <person name="Liu X."/>
            <person name="Zhan S."/>
            <person name="St Leger R.J."/>
            <person name="Wang C."/>
        </authorList>
    </citation>
    <scope>NUCLEOTIDE SEQUENCE [LARGE SCALE GENOMIC DNA]</scope>
    <source>
        <strain evidence="2 4">ARSEF 977</strain>
    </source>
</reference>
<evidence type="ECO:0000313" key="2">
    <source>
        <dbReference type="EMBL" id="KID81229.1"/>
    </source>
</evidence>
<dbReference type="HOGENOM" id="CLU_2373239_0_0_1"/>
<sequence length="95" mass="10472">MSEPLEFKVPKKRGRPRKFANAQEKAKADADRKRAKRQAAATSRCNEPHAGLYVEEELEALEELATVYIVNTHTQGQIVRPSFGGVIASSSAECT</sequence>
<dbReference type="EMBL" id="AZNH01000176">
    <property type="protein sequence ID" value="KID81229.1"/>
    <property type="molecule type" value="Genomic_DNA"/>
</dbReference>
<organism evidence="2 4">
    <name type="scientific">Metarhizium guizhouense (strain ARSEF 977)</name>
    <dbReference type="NCBI Taxonomy" id="1276136"/>
    <lineage>
        <taxon>Eukaryota</taxon>
        <taxon>Fungi</taxon>
        <taxon>Dikarya</taxon>
        <taxon>Ascomycota</taxon>
        <taxon>Pezizomycotina</taxon>
        <taxon>Sordariomycetes</taxon>
        <taxon>Hypocreomycetidae</taxon>
        <taxon>Hypocreales</taxon>
        <taxon>Clavicipitaceae</taxon>
        <taxon>Metarhizium</taxon>
    </lineage>
</organism>
<name>A0A0B4HP72_METGA</name>
<evidence type="ECO:0000256" key="1">
    <source>
        <dbReference type="SAM" id="MobiDB-lite"/>
    </source>
</evidence>
<keyword evidence="4" id="KW-1185">Reference proteome</keyword>
<evidence type="ECO:0000313" key="4">
    <source>
        <dbReference type="Proteomes" id="UP000031192"/>
    </source>
</evidence>
<dbReference type="Proteomes" id="UP000031192">
    <property type="component" value="Unassembled WGS sequence"/>
</dbReference>
<gene>
    <name evidence="3" type="ORF">MGU_08841</name>
    <name evidence="2" type="ORF">MGU_11400</name>
</gene>